<gene>
    <name evidence="1" type="ORF">LCGC14_0515890</name>
</gene>
<dbReference type="EMBL" id="LAZR01000637">
    <property type="protein sequence ID" value="KKN62037.1"/>
    <property type="molecule type" value="Genomic_DNA"/>
</dbReference>
<organism evidence="1">
    <name type="scientific">marine sediment metagenome</name>
    <dbReference type="NCBI Taxonomy" id="412755"/>
    <lineage>
        <taxon>unclassified sequences</taxon>
        <taxon>metagenomes</taxon>
        <taxon>ecological metagenomes</taxon>
    </lineage>
</organism>
<reference evidence="1" key="1">
    <citation type="journal article" date="2015" name="Nature">
        <title>Complex archaea that bridge the gap between prokaryotes and eukaryotes.</title>
        <authorList>
            <person name="Spang A."/>
            <person name="Saw J.H."/>
            <person name="Jorgensen S.L."/>
            <person name="Zaremba-Niedzwiedzka K."/>
            <person name="Martijn J."/>
            <person name="Lind A.E."/>
            <person name="van Eijk R."/>
            <person name="Schleper C."/>
            <person name="Guy L."/>
            <person name="Ettema T.J."/>
        </authorList>
    </citation>
    <scope>NUCLEOTIDE SEQUENCE</scope>
</reference>
<accession>A0A0F9SIA8</accession>
<protein>
    <submittedName>
        <fullName evidence="1">Uncharacterized protein</fullName>
    </submittedName>
</protein>
<name>A0A0F9SIA8_9ZZZZ</name>
<sequence length="48" mass="5511">MPLPKNSLKTNKGIAQGINIDCRNIIYQAPTEEESRQMNQNLSVYLYI</sequence>
<proteinExistence type="predicted"/>
<comment type="caution">
    <text evidence="1">The sequence shown here is derived from an EMBL/GenBank/DDBJ whole genome shotgun (WGS) entry which is preliminary data.</text>
</comment>
<dbReference type="AlphaFoldDB" id="A0A0F9SIA8"/>
<evidence type="ECO:0000313" key="1">
    <source>
        <dbReference type="EMBL" id="KKN62037.1"/>
    </source>
</evidence>